<protein>
    <submittedName>
        <fullName evidence="3">Gtpase-activating protein</fullName>
    </submittedName>
</protein>
<sequence>MSQDQESSSDSDDNIQFKAPTTIGEHKKISKVVSVKKPLDKSNSKDKLKKKKKKLKQFGKDYKEDEEYLKKLKNKISSQSKRNFELEKNIKTFDQKIALLIKNRISLDEVQQFEQAATNTQIRVVSIKDERVRDKYSKLLYLIYHEPKYISLCTPFLTPLECEKLLQIVMFTIYGNHYDQREEKLLFSLFKSALHIEFKNCTHVNTLLRANTTITKLLFTYTRRGPGQLYLKNVLSEPLTKLANDEKISLEINPVRIYEHMINLQESESGETSEQKRRVTEEEANQDEKVQEILKPRIENLKKIFDQLLNLIIEKIEQVPYGIRLICKQIKDLTFEFFPNATLYDYAALIGGFFILRFLNPAVVVPTAYHIVEGKLSPNSRRNLTLIAKVLQVLSNMVDSFGKKEAYMGVLSDFMKIKKTQIAKFLDKLCDVPPLEIDEELERYLALAKEDVTIQITLNEIYFLHGLMKKYIDKVAPEEDDLLRTLLKKMGDPPKELPRKDDVTVLLTLTKMGNTGPKNQITKTYLETKTLLFQFWPQLTKGISEEDLPKTSLIQLIQKMRLKAKKNKEKEVDKKLKKILYNMKKLVQGKMLTSKDNFLKLREDIAYEIKQKAKDHQRMLRELELLNSVRESVRQHSKYLHSQLEVYQTYLDNVRQQAYEKNKSMKGSLRRKRKRLKFSYSELEKIGVLVNSEVPEKRRNGVFFKINNSETPGLFTFGLYFRNRPTPLYETIINMETLLEAQHMNENNLELEHLSLNVNLLIHLLKSKLM</sequence>
<dbReference type="SMART" id="SM00323">
    <property type="entry name" value="RasGAP"/>
    <property type="match status" value="1"/>
</dbReference>
<feature type="compositionally biased region" description="Basic residues" evidence="1">
    <location>
        <begin position="47"/>
        <end position="56"/>
    </location>
</feature>
<reference evidence="3" key="1">
    <citation type="submission" date="2022-08" db="EMBL/GenBank/DDBJ databases">
        <title>Novel sulphate-reducing endosymbionts in the free-living metamonad Anaeramoeba.</title>
        <authorList>
            <person name="Jerlstrom-Hultqvist J."/>
            <person name="Cepicka I."/>
            <person name="Gallot-Lavallee L."/>
            <person name="Salas-Leiva D."/>
            <person name="Curtis B.A."/>
            <person name="Zahonova K."/>
            <person name="Pipaliya S."/>
            <person name="Dacks J."/>
            <person name="Roger A.J."/>
        </authorList>
    </citation>
    <scope>NUCLEOTIDE SEQUENCE</scope>
    <source>
        <strain evidence="3">Busselton2</strain>
    </source>
</reference>
<feature type="region of interest" description="Disordered" evidence="1">
    <location>
        <begin position="1"/>
        <end position="56"/>
    </location>
</feature>
<dbReference type="Proteomes" id="UP001146793">
    <property type="component" value="Unassembled WGS sequence"/>
</dbReference>
<dbReference type="GO" id="GO:0046580">
    <property type="term" value="P:negative regulation of Ras protein signal transduction"/>
    <property type="evidence" value="ECO:0007669"/>
    <property type="project" value="TreeGrafter"/>
</dbReference>
<dbReference type="Pfam" id="PF00616">
    <property type="entry name" value="RasGAP"/>
    <property type="match status" value="1"/>
</dbReference>
<dbReference type="AlphaFoldDB" id="A0AAV8A328"/>
<evidence type="ECO:0000313" key="4">
    <source>
        <dbReference type="Proteomes" id="UP001146793"/>
    </source>
</evidence>
<proteinExistence type="predicted"/>
<dbReference type="SUPFAM" id="SSF143885">
    <property type="entry name" value="RGC domain-like"/>
    <property type="match status" value="1"/>
</dbReference>
<gene>
    <name evidence="3" type="ORF">M0812_07954</name>
</gene>
<dbReference type="SUPFAM" id="SSF48350">
    <property type="entry name" value="GTPase activation domain, GAP"/>
    <property type="match status" value="1"/>
</dbReference>
<dbReference type="EMBL" id="JANTQA010000018">
    <property type="protein sequence ID" value="KAJ3446958.1"/>
    <property type="molecule type" value="Genomic_DNA"/>
</dbReference>
<comment type="caution">
    <text evidence="3">The sequence shown here is derived from an EMBL/GenBank/DDBJ whole genome shotgun (WGS) entry which is preliminary data.</text>
</comment>
<dbReference type="Gene3D" id="1.10.506.10">
    <property type="entry name" value="GTPase Activation - p120gap, domain 1"/>
    <property type="match status" value="1"/>
</dbReference>
<dbReference type="InterPro" id="IPR000593">
    <property type="entry name" value="RasGAP_C"/>
</dbReference>
<evidence type="ECO:0000313" key="3">
    <source>
        <dbReference type="EMBL" id="KAJ3446958.1"/>
    </source>
</evidence>
<dbReference type="PANTHER" id="PTHR14149">
    <property type="entry name" value="RAS GTPASE-ACTIVATING PROTEIN WITH IQ MOTIF"/>
    <property type="match status" value="1"/>
</dbReference>
<dbReference type="Pfam" id="PF03836">
    <property type="entry name" value="RasGAP_C"/>
    <property type="match status" value="1"/>
</dbReference>
<dbReference type="InterPro" id="IPR001936">
    <property type="entry name" value="RasGAP_dom"/>
</dbReference>
<dbReference type="GO" id="GO:0005096">
    <property type="term" value="F:GTPase activator activity"/>
    <property type="evidence" value="ECO:0007669"/>
    <property type="project" value="TreeGrafter"/>
</dbReference>
<name>A0AAV8A328_9EUKA</name>
<accession>A0AAV8A328</accession>
<dbReference type="PANTHER" id="PTHR14149:SF17">
    <property type="entry name" value="GTPASE-ACTIVATING PROTEIN"/>
    <property type="match status" value="1"/>
</dbReference>
<feature type="domain" description="Ras-GAP" evidence="2">
    <location>
        <begin position="181"/>
        <end position="396"/>
    </location>
</feature>
<organism evidence="3 4">
    <name type="scientific">Anaeramoeba flamelloides</name>
    <dbReference type="NCBI Taxonomy" id="1746091"/>
    <lineage>
        <taxon>Eukaryota</taxon>
        <taxon>Metamonada</taxon>
        <taxon>Anaeramoebidae</taxon>
        <taxon>Anaeramoeba</taxon>
    </lineage>
</organism>
<evidence type="ECO:0000256" key="1">
    <source>
        <dbReference type="SAM" id="MobiDB-lite"/>
    </source>
</evidence>
<dbReference type="InterPro" id="IPR008936">
    <property type="entry name" value="Rho_GTPase_activation_prot"/>
</dbReference>
<evidence type="ECO:0000259" key="2">
    <source>
        <dbReference type="PROSITE" id="PS50018"/>
    </source>
</evidence>
<feature type="compositionally biased region" description="Basic and acidic residues" evidence="1">
    <location>
        <begin position="37"/>
        <end position="46"/>
    </location>
</feature>
<dbReference type="GO" id="GO:0005938">
    <property type="term" value="C:cell cortex"/>
    <property type="evidence" value="ECO:0007669"/>
    <property type="project" value="TreeGrafter"/>
</dbReference>
<dbReference type="PROSITE" id="PS50018">
    <property type="entry name" value="RAS_GTPASE_ACTIV_2"/>
    <property type="match status" value="1"/>
</dbReference>